<dbReference type="EMBL" id="QLMA01000004">
    <property type="protein sequence ID" value="RAJ82128.1"/>
    <property type="molecule type" value="Genomic_DNA"/>
</dbReference>
<comment type="catalytic activity">
    <reaction evidence="1">
        <text>GDP-alpha-D-mannose + H2O = alpha-D-mannose 1-phosphate + GMP + 2 H(+)</text>
        <dbReference type="Rhea" id="RHEA:27978"/>
        <dbReference type="ChEBI" id="CHEBI:15377"/>
        <dbReference type="ChEBI" id="CHEBI:15378"/>
        <dbReference type="ChEBI" id="CHEBI:57527"/>
        <dbReference type="ChEBI" id="CHEBI:58115"/>
        <dbReference type="ChEBI" id="CHEBI:58409"/>
    </reaction>
</comment>
<reference evidence="9 10" key="1">
    <citation type="submission" date="2018-06" db="EMBL/GenBank/DDBJ databases">
        <title>Genomic Encyclopedia of Archaeal and Bacterial Type Strains, Phase II (KMG-II): from individual species to whole genera.</title>
        <authorList>
            <person name="Goeker M."/>
        </authorList>
    </citation>
    <scope>NUCLEOTIDE SEQUENCE [LARGE SCALE GENOMIC DNA]</scope>
    <source>
        <strain evidence="9 10">DSM 29821</strain>
    </source>
</reference>
<protein>
    <recommendedName>
        <fullName evidence="4">GDP-mannose pyrophosphatase</fullName>
    </recommendedName>
    <alternativeName>
        <fullName evidence="6">GDP-mannose hydrolase</fullName>
    </alternativeName>
    <alternativeName>
        <fullName evidence="7">GDPMK</fullName>
    </alternativeName>
</protein>
<organism evidence="9 10">
    <name type="scientific">Chitinophaga dinghuensis</name>
    <dbReference type="NCBI Taxonomy" id="1539050"/>
    <lineage>
        <taxon>Bacteria</taxon>
        <taxon>Pseudomonadati</taxon>
        <taxon>Bacteroidota</taxon>
        <taxon>Chitinophagia</taxon>
        <taxon>Chitinophagales</taxon>
        <taxon>Chitinophagaceae</taxon>
        <taxon>Chitinophaga</taxon>
    </lineage>
</organism>
<dbReference type="CDD" id="cd03424">
    <property type="entry name" value="NUDIX_ADPRase_Nudt5_UGPPase_Nudt14"/>
    <property type="match status" value="1"/>
</dbReference>
<dbReference type="Gene3D" id="3.90.79.10">
    <property type="entry name" value="Nucleoside Triphosphate Pyrophosphohydrolase"/>
    <property type="match status" value="1"/>
</dbReference>
<evidence type="ECO:0000313" key="9">
    <source>
        <dbReference type="EMBL" id="RAJ82128.1"/>
    </source>
</evidence>
<evidence type="ECO:0000256" key="3">
    <source>
        <dbReference type="ARBA" id="ARBA00007275"/>
    </source>
</evidence>
<evidence type="ECO:0000256" key="1">
    <source>
        <dbReference type="ARBA" id="ARBA00000847"/>
    </source>
</evidence>
<keyword evidence="10" id="KW-1185">Reference proteome</keyword>
<dbReference type="RefSeq" id="WP_111592671.1">
    <property type="nucleotide sequence ID" value="NZ_QLMA01000004.1"/>
</dbReference>
<evidence type="ECO:0000256" key="2">
    <source>
        <dbReference type="ARBA" id="ARBA00001946"/>
    </source>
</evidence>
<dbReference type="PANTHER" id="PTHR11839:SF18">
    <property type="entry name" value="NUDIX HYDROLASE DOMAIN-CONTAINING PROTEIN"/>
    <property type="match status" value="1"/>
</dbReference>
<evidence type="ECO:0000256" key="6">
    <source>
        <dbReference type="ARBA" id="ARBA00032162"/>
    </source>
</evidence>
<dbReference type="GO" id="GO:0016787">
    <property type="term" value="F:hydrolase activity"/>
    <property type="evidence" value="ECO:0007669"/>
    <property type="project" value="UniProtKB-KW"/>
</dbReference>
<evidence type="ECO:0000256" key="7">
    <source>
        <dbReference type="ARBA" id="ARBA00032272"/>
    </source>
</evidence>
<gene>
    <name evidence="9" type="ORF">CLV59_104353</name>
</gene>
<comment type="similarity">
    <text evidence="3">Belongs to the Nudix hydrolase family. NudK subfamily.</text>
</comment>
<dbReference type="SUPFAM" id="SSF55811">
    <property type="entry name" value="Nudix"/>
    <property type="match status" value="1"/>
</dbReference>
<evidence type="ECO:0000313" key="10">
    <source>
        <dbReference type="Proteomes" id="UP000249819"/>
    </source>
</evidence>
<dbReference type="PROSITE" id="PS51462">
    <property type="entry name" value="NUDIX"/>
    <property type="match status" value="1"/>
</dbReference>
<evidence type="ECO:0000256" key="4">
    <source>
        <dbReference type="ARBA" id="ARBA00016377"/>
    </source>
</evidence>
<dbReference type="InterPro" id="IPR000086">
    <property type="entry name" value="NUDIX_hydrolase_dom"/>
</dbReference>
<feature type="domain" description="Nudix hydrolase" evidence="8">
    <location>
        <begin position="42"/>
        <end position="172"/>
    </location>
</feature>
<dbReference type="PANTHER" id="PTHR11839">
    <property type="entry name" value="UDP/ADP-SUGAR PYROPHOSPHATASE"/>
    <property type="match status" value="1"/>
</dbReference>
<keyword evidence="5" id="KW-0378">Hydrolase</keyword>
<proteinExistence type="inferred from homology"/>
<dbReference type="GO" id="GO:0019693">
    <property type="term" value="P:ribose phosphate metabolic process"/>
    <property type="evidence" value="ECO:0007669"/>
    <property type="project" value="TreeGrafter"/>
</dbReference>
<dbReference type="Pfam" id="PF00293">
    <property type="entry name" value="NUDIX"/>
    <property type="match status" value="1"/>
</dbReference>
<comment type="caution">
    <text evidence="9">The sequence shown here is derived from an EMBL/GenBank/DDBJ whole genome shotgun (WGS) entry which is preliminary data.</text>
</comment>
<comment type="cofactor">
    <cofactor evidence="2">
        <name>Mg(2+)</name>
        <dbReference type="ChEBI" id="CHEBI:18420"/>
    </cofactor>
</comment>
<sequence>MNNMDWKLLSSEYLHRDTWLTARKDVCETPDGRIVEPYYVLEYNDWVNGLALTEDGQAIMIRQYRHGVRKTIIEIPAGTMDDTDPSPAFAMERELMEETGYSFKEIIPLGSVSANPGSTNNLTHMFLATGGVKVREQQLDHNEQIEVVLMSMEELQQLIKDNQLLQSLHVTCVFYALMHLNRLQMK</sequence>
<evidence type="ECO:0000259" key="8">
    <source>
        <dbReference type="PROSITE" id="PS51462"/>
    </source>
</evidence>
<dbReference type="GO" id="GO:0006753">
    <property type="term" value="P:nucleoside phosphate metabolic process"/>
    <property type="evidence" value="ECO:0007669"/>
    <property type="project" value="TreeGrafter"/>
</dbReference>
<dbReference type="Proteomes" id="UP000249819">
    <property type="component" value="Unassembled WGS sequence"/>
</dbReference>
<dbReference type="AlphaFoldDB" id="A0A327W7W9"/>
<evidence type="ECO:0000256" key="5">
    <source>
        <dbReference type="ARBA" id="ARBA00022801"/>
    </source>
</evidence>
<dbReference type="OrthoDB" id="9806150at2"/>
<dbReference type="InterPro" id="IPR015797">
    <property type="entry name" value="NUDIX_hydrolase-like_dom_sf"/>
</dbReference>
<name>A0A327W7W9_9BACT</name>
<accession>A0A327W7W9</accession>